<feature type="transmembrane region" description="Helical" evidence="1">
    <location>
        <begin position="6"/>
        <end position="25"/>
    </location>
</feature>
<keyword evidence="1" id="KW-1133">Transmembrane helix</keyword>
<sequence length="96" mass="10781">MDVGIMEMWTLAGVILVMNLTGFFIMGLDKKRAKKNLYRISESTLWNVAFLGGAVGAAAGMRHFRHKTKHGQFKYGLPFLAVIEIGIFVYLFKILA</sequence>
<protein>
    <submittedName>
        <fullName evidence="2">DUF1294 domain-containing protein</fullName>
    </submittedName>
</protein>
<feature type="transmembrane region" description="Helical" evidence="1">
    <location>
        <begin position="45"/>
        <end position="64"/>
    </location>
</feature>
<accession>A0A427TU18</accession>
<evidence type="ECO:0000256" key="1">
    <source>
        <dbReference type="SAM" id="Phobius"/>
    </source>
</evidence>
<reference evidence="3" key="1">
    <citation type="submission" date="2018-12" db="EMBL/GenBank/DDBJ databases">
        <title>Bacillus chawlae sp. nov., Bacillus glennii sp. nov., and Bacillus saganii sp. nov. Isolated from the Vehicle Assembly Building at Kennedy Space Center where the Viking Spacecraft were Assembled.</title>
        <authorList>
            <person name="Seuylemezian A."/>
            <person name="Vaishampayan P."/>
        </authorList>
    </citation>
    <scope>NUCLEOTIDE SEQUENCE [LARGE SCALE GENOMIC DNA]</scope>
    <source>
        <strain evidence="3">DSM 13966</strain>
    </source>
</reference>
<dbReference type="OrthoDB" id="1698854at2"/>
<dbReference type="Proteomes" id="UP000279911">
    <property type="component" value="Unassembled WGS sequence"/>
</dbReference>
<comment type="caution">
    <text evidence="2">The sequence shown here is derived from an EMBL/GenBank/DDBJ whole genome shotgun (WGS) entry which is preliminary data.</text>
</comment>
<keyword evidence="1" id="KW-0812">Transmembrane</keyword>
<dbReference type="AlphaFoldDB" id="A0A427TU18"/>
<gene>
    <name evidence="2" type="ORF">EJA10_07770</name>
</gene>
<name>A0A427TU18_9BACI</name>
<feature type="transmembrane region" description="Helical" evidence="1">
    <location>
        <begin position="76"/>
        <end position="95"/>
    </location>
</feature>
<keyword evidence="1" id="KW-0472">Membrane</keyword>
<proteinExistence type="predicted"/>
<organism evidence="2 3">
    <name type="scientific">Mesobacillus subterraneus</name>
    <dbReference type="NCBI Taxonomy" id="285983"/>
    <lineage>
        <taxon>Bacteria</taxon>
        <taxon>Bacillati</taxon>
        <taxon>Bacillota</taxon>
        <taxon>Bacilli</taxon>
        <taxon>Bacillales</taxon>
        <taxon>Bacillaceae</taxon>
        <taxon>Mesobacillus</taxon>
    </lineage>
</organism>
<dbReference type="EMBL" id="RSFW01000010">
    <property type="protein sequence ID" value="RSD27875.1"/>
    <property type="molecule type" value="Genomic_DNA"/>
</dbReference>
<evidence type="ECO:0000313" key="3">
    <source>
        <dbReference type="Proteomes" id="UP000279911"/>
    </source>
</evidence>
<dbReference type="InterPro" id="IPR010718">
    <property type="entry name" value="DUF1294"/>
</dbReference>
<evidence type="ECO:0000313" key="2">
    <source>
        <dbReference type="EMBL" id="RSD27875.1"/>
    </source>
</evidence>
<dbReference type="Pfam" id="PF06961">
    <property type="entry name" value="DUF1294"/>
    <property type="match status" value="1"/>
</dbReference>